<feature type="region of interest" description="Disordered" evidence="2">
    <location>
        <begin position="67"/>
        <end position="94"/>
    </location>
</feature>
<evidence type="ECO:0000313" key="4">
    <source>
        <dbReference type="Proteomes" id="UP001341840"/>
    </source>
</evidence>
<proteinExistence type="predicted"/>
<evidence type="ECO:0000256" key="1">
    <source>
        <dbReference type="SAM" id="Coils"/>
    </source>
</evidence>
<comment type="caution">
    <text evidence="3">The sequence shown here is derived from an EMBL/GenBank/DDBJ whole genome shotgun (WGS) entry which is preliminary data.</text>
</comment>
<keyword evidence="4" id="KW-1185">Reference proteome</keyword>
<dbReference type="EMBL" id="JASCZI010241901">
    <property type="protein sequence ID" value="MED6208192.1"/>
    <property type="molecule type" value="Genomic_DNA"/>
</dbReference>
<evidence type="ECO:0000313" key="3">
    <source>
        <dbReference type="EMBL" id="MED6208192.1"/>
    </source>
</evidence>
<name>A0ABU6YE56_9FABA</name>
<keyword evidence="1" id="KW-0175">Coiled coil</keyword>
<feature type="coiled-coil region" evidence="1">
    <location>
        <begin position="1"/>
        <end position="28"/>
    </location>
</feature>
<accession>A0ABU6YE56</accession>
<dbReference type="Proteomes" id="UP001341840">
    <property type="component" value="Unassembled WGS sequence"/>
</dbReference>
<organism evidence="3 4">
    <name type="scientific">Stylosanthes scabra</name>
    <dbReference type="NCBI Taxonomy" id="79078"/>
    <lineage>
        <taxon>Eukaryota</taxon>
        <taxon>Viridiplantae</taxon>
        <taxon>Streptophyta</taxon>
        <taxon>Embryophyta</taxon>
        <taxon>Tracheophyta</taxon>
        <taxon>Spermatophyta</taxon>
        <taxon>Magnoliopsida</taxon>
        <taxon>eudicotyledons</taxon>
        <taxon>Gunneridae</taxon>
        <taxon>Pentapetalae</taxon>
        <taxon>rosids</taxon>
        <taxon>fabids</taxon>
        <taxon>Fabales</taxon>
        <taxon>Fabaceae</taxon>
        <taxon>Papilionoideae</taxon>
        <taxon>50 kb inversion clade</taxon>
        <taxon>dalbergioids sensu lato</taxon>
        <taxon>Dalbergieae</taxon>
        <taxon>Pterocarpus clade</taxon>
        <taxon>Stylosanthes</taxon>
    </lineage>
</organism>
<protein>
    <submittedName>
        <fullName evidence="3">Uncharacterized protein</fullName>
    </submittedName>
</protein>
<reference evidence="3 4" key="1">
    <citation type="journal article" date="2023" name="Plants (Basel)">
        <title>Bridging the Gap: Combining Genomics and Transcriptomics Approaches to Understand Stylosanthes scabra, an Orphan Legume from the Brazilian Caatinga.</title>
        <authorList>
            <person name="Ferreira-Neto J.R.C."/>
            <person name="da Silva M.D."/>
            <person name="Binneck E."/>
            <person name="de Melo N.F."/>
            <person name="da Silva R.H."/>
            <person name="de Melo A.L.T.M."/>
            <person name="Pandolfi V."/>
            <person name="Bustamante F.O."/>
            <person name="Brasileiro-Vidal A.C."/>
            <person name="Benko-Iseppon A.M."/>
        </authorList>
    </citation>
    <scope>NUCLEOTIDE SEQUENCE [LARGE SCALE GENOMIC DNA]</scope>
    <source>
        <tissue evidence="3">Leaves</tissue>
    </source>
</reference>
<gene>
    <name evidence="3" type="ORF">PIB30_042780</name>
</gene>
<feature type="compositionally biased region" description="Polar residues" evidence="2">
    <location>
        <begin position="67"/>
        <end position="84"/>
    </location>
</feature>
<evidence type="ECO:0000256" key="2">
    <source>
        <dbReference type="SAM" id="MobiDB-lite"/>
    </source>
</evidence>
<sequence>MDALLAQNKAISQQLNALNRKVEKLEVASLGTQGEIQALCGHYRGPHENHNCSLIREDQQVEQANYMGNQQRQPYHDPNANTYNPGWRNHPNLG</sequence>